<keyword evidence="7" id="KW-0408">Iron</keyword>
<evidence type="ECO:0000256" key="7">
    <source>
        <dbReference type="ARBA" id="ARBA00023004"/>
    </source>
</evidence>
<comment type="caution">
    <text evidence="12">The sequence shown here is derived from an EMBL/GenBank/DDBJ whole genome shotgun (WGS) entry which is preliminary data.</text>
</comment>
<evidence type="ECO:0000256" key="4">
    <source>
        <dbReference type="ARBA" id="ARBA00022679"/>
    </source>
</evidence>
<dbReference type="PANTHER" id="PTHR11601">
    <property type="entry name" value="CYSTEINE DESULFURYLASE FAMILY MEMBER"/>
    <property type="match status" value="1"/>
</dbReference>
<dbReference type="Gene3D" id="3.90.1150.10">
    <property type="entry name" value="Aspartate Aminotransferase, domain 1"/>
    <property type="match status" value="1"/>
</dbReference>
<dbReference type="GO" id="GO:0031071">
    <property type="term" value="F:cysteine desulfurase activity"/>
    <property type="evidence" value="ECO:0007669"/>
    <property type="project" value="UniProtKB-EC"/>
</dbReference>
<dbReference type="PROSITE" id="PS00595">
    <property type="entry name" value="AA_TRANSFER_CLASS_5"/>
    <property type="match status" value="1"/>
</dbReference>
<proteinExistence type="inferred from homology"/>
<feature type="domain" description="Aminotransferase class V" evidence="11">
    <location>
        <begin position="5"/>
        <end position="366"/>
    </location>
</feature>
<evidence type="ECO:0000256" key="2">
    <source>
        <dbReference type="ARBA" id="ARBA00006490"/>
    </source>
</evidence>
<keyword evidence="5" id="KW-0479">Metal-binding</keyword>
<comment type="cofactor">
    <cofactor evidence="1 10">
        <name>pyridoxal 5'-phosphate</name>
        <dbReference type="ChEBI" id="CHEBI:597326"/>
    </cofactor>
</comment>
<comment type="similarity">
    <text evidence="2">Belongs to the class-V pyridoxal-phosphate-dependent aminotransferase family. NifS/IscS subfamily.</text>
</comment>
<evidence type="ECO:0000313" key="13">
    <source>
        <dbReference type="Proteomes" id="UP000823485"/>
    </source>
</evidence>
<dbReference type="RefSeq" id="WP_077110556.1">
    <property type="nucleotide sequence ID" value="NZ_JAFBFH010000028.1"/>
</dbReference>
<gene>
    <name evidence="12" type="ORF">JOC94_003527</name>
</gene>
<dbReference type="InterPro" id="IPR016454">
    <property type="entry name" value="Cysteine_dSase"/>
</dbReference>
<keyword evidence="4 12" id="KW-0808">Transferase</keyword>
<dbReference type="Gene3D" id="1.10.260.50">
    <property type="match status" value="1"/>
</dbReference>
<dbReference type="Gene3D" id="3.40.640.10">
    <property type="entry name" value="Type I PLP-dependent aspartate aminotransferase-like (Major domain)"/>
    <property type="match status" value="1"/>
</dbReference>
<evidence type="ECO:0000256" key="8">
    <source>
        <dbReference type="ARBA" id="ARBA00023014"/>
    </source>
</evidence>
<dbReference type="InterPro" id="IPR015421">
    <property type="entry name" value="PyrdxlP-dep_Trfase_major"/>
</dbReference>
<evidence type="ECO:0000256" key="1">
    <source>
        <dbReference type="ARBA" id="ARBA00001933"/>
    </source>
</evidence>
<evidence type="ECO:0000256" key="3">
    <source>
        <dbReference type="ARBA" id="ARBA00012239"/>
    </source>
</evidence>
<dbReference type="InterPro" id="IPR000192">
    <property type="entry name" value="Aminotrans_V_dom"/>
</dbReference>
<evidence type="ECO:0000313" key="12">
    <source>
        <dbReference type="EMBL" id="MBM7716507.1"/>
    </source>
</evidence>
<sequence>MNKMIYLDHAATTPVHPEAAEKMFTLMKDVYGNPSSIHTPGREARRILDEARMVIAQTISANVKEIIFTSGGTESDNLAVLGAALANREKGQHIITTSFEHHAVLDACKFLEREGFDVTYLDPDINGMIHPEDVKKALRDDTILVTIMFANNEVGTIQPIKEIGAILSGHQAYFHTDAVQAYGTEKLNVNELQVDFLSASSHKINGPKGVGFLYVKSGSRLIPRQYGGEQEQKKRPGTENLVSIAGFAEAAKIAGHSLNERIAHYRHLKDSFVETFKVKGIDFFINGSLEQSVPHVLNVSFPGTDVEPLLVNLDLAGIAASSGSACTAGTLDPSHVLTAMFGKESDRVNNSVRFSFGLGNTVEQVKEAAEKTAEIVRKLLSD</sequence>
<organism evidence="12 13">
    <name type="scientific">Siminovitchia thermophila</name>
    <dbReference type="NCBI Taxonomy" id="1245522"/>
    <lineage>
        <taxon>Bacteria</taxon>
        <taxon>Bacillati</taxon>
        <taxon>Bacillota</taxon>
        <taxon>Bacilli</taxon>
        <taxon>Bacillales</taxon>
        <taxon>Bacillaceae</taxon>
        <taxon>Siminovitchia</taxon>
    </lineage>
</organism>
<dbReference type="SUPFAM" id="SSF53383">
    <property type="entry name" value="PLP-dependent transferases"/>
    <property type="match status" value="1"/>
</dbReference>
<dbReference type="PANTHER" id="PTHR11601:SF34">
    <property type="entry name" value="CYSTEINE DESULFURASE"/>
    <property type="match status" value="1"/>
</dbReference>
<evidence type="ECO:0000256" key="9">
    <source>
        <dbReference type="ARBA" id="ARBA00050776"/>
    </source>
</evidence>
<evidence type="ECO:0000256" key="5">
    <source>
        <dbReference type="ARBA" id="ARBA00022723"/>
    </source>
</evidence>
<accession>A0ABS2RA32</accession>
<reference evidence="12 13" key="1">
    <citation type="submission" date="2021-01" db="EMBL/GenBank/DDBJ databases">
        <title>Genomic Encyclopedia of Type Strains, Phase IV (KMG-IV): sequencing the most valuable type-strain genomes for metagenomic binning, comparative biology and taxonomic classification.</title>
        <authorList>
            <person name="Goeker M."/>
        </authorList>
    </citation>
    <scope>NUCLEOTIDE SEQUENCE [LARGE SCALE GENOMIC DNA]</scope>
    <source>
        <strain evidence="12 13">DSM 105453</strain>
    </source>
</reference>
<comment type="catalytic activity">
    <reaction evidence="9">
        <text>(sulfur carrier)-H + L-cysteine = (sulfur carrier)-SH + L-alanine</text>
        <dbReference type="Rhea" id="RHEA:43892"/>
        <dbReference type="Rhea" id="RHEA-COMP:14737"/>
        <dbReference type="Rhea" id="RHEA-COMP:14739"/>
        <dbReference type="ChEBI" id="CHEBI:29917"/>
        <dbReference type="ChEBI" id="CHEBI:35235"/>
        <dbReference type="ChEBI" id="CHEBI:57972"/>
        <dbReference type="ChEBI" id="CHEBI:64428"/>
        <dbReference type="EC" id="2.8.1.7"/>
    </reaction>
</comment>
<name>A0ABS2RA32_9BACI</name>
<dbReference type="InterPro" id="IPR015422">
    <property type="entry name" value="PyrdxlP-dep_Trfase_small"/>
</dbReference>
<dbReference type="InterPro" id="IPR015424">
    <property type="entry name" value="PyrdxlP-dep_Trfase"/>
</dbReference>
<dbReference type="PIRSF" id="PIRSF005572">
    <property type="entry name" value="NifS"/>
    <property type="match status" value="1"/>
</dbReference>
<dbReference type="EC" id="2.8.1.7" evidence="3"/>
<dbReference type="NCBIfam" id="NF002806">
    <property type="entry name" value="PRK02948.1"/>
    <property type="match status" value="1"/>
</dbReference>
<protein>
    <recommendedName>
        <fullName evidence="3">cysteine desulfurase</fullName>
        <ecNumber evidence="3">2.8.1.7</ecNumber>
    </recommendedName>
</protein>
<keyword evidence="13" id="KW-1185">Reference proteome</keyword>
<dbReference type="Pfam" id="PF00266">
    <property type="entry name" value="Aminotran_5"/>
    <property type="match status" value="1"/>
</dbReference>
<evidence type="ECO:0000256" key="6">
    <source>
        <dbReference type="ARBA" id="ARBA00022898"/>
    </source>
</evidence>
<dbReference type="Proteomes" id="UP000823485">
    <property type="component" value="Unassembled WGS sequence"/>
</dbReference>
<evidence type="ECO:0000259" key="11">
    <source>
        <dbReference type="Pfam" id="PF00266"/>
    </source>
</evidence>
<dbReference type="InterPro" id="IPR020578">
    <property type="entry name" value="Aminotrans_V_PyrdxlP_BS"/>
</dbReference>
<dbReference type="EMBL" id="JAFBFH010000028">
    <property type="protein sequence ID" value="MBM7716507.1"/>
    <property type="molecule type" value="Genomic_DNA"/>
</dbReference>
<keyword evidence="6" id="KW-0663">Pyridoxal phosphate</keyword>
<keyword evidence="8" id="KW-0411">Iron-sulfur</keyword>
<evidence type="ECO:0000256" key="10">
    <source>
        <dbReference type="RuleBase" id="RU004504"/>
    </source>
</evidence>